<gene>
    <name evidence="2" type="ORF">HMPREF9452_01958</name>
</gene>
<keyword evidence="1" id="KW-0472">Membrane</keyword>
<dbReference type="InterPro" id="IPR006626">
    <property type="entry name" value="PbH1"/>
</dbReference>
<dbReference type="EMBL" id="ADLS01000027">
    <property type="protein sequence ID" value="EGX69040.1"/>
    <property type="molecule type" value="Genomic_DNA"/>
</dbReference>
<comment type="caution">
    <text evidence="2">The sequence shown here is derived from an EMBL/GenBank/DDBJ whole genome shotgun (WGS) entry which is preliminary data.</text>
</comment>
<evidence type="ECO:0000256" key="1">
    <source>
        <dbReference type="SAM" id="Phobius"/>
    </source>
</evidence>
<proteinExistence type="predicted"/>
<dbReference type="CDD" id="cd00222">
    <property type="entry name" value="CollagenBindB"/>
    <property type="match status" value="1"/>
</dbReference>
<dbReference type="SMART" id="SM00710">
    <property type="entry name" value="PbH1"/>
    <property type="match status" value="8"/>
</dbReference>
<accession>G1WKQ7</accession>
<evidence type="ECO:0000313" key="3">
    <source>
        <dbReference type="Proteomes" id="UP000004830"/>
    </source>
</evidence>
<keyword evidence="1" id="KW-1133">Transmembrane helix</keyword>
<dbReference type="Proteomes" id="UP000004830">
    <property type="component" value="Unassembled WGS sequence"/>
</dbReference>
<feature type="transmembrane region" description="Helical" evidence="1">
    <location>
        <begin position="2397"/>
        <end position="2415"/>
    </location>
</feature>
<name>G1WKQ7_9ACTN</name>
<keyword evidence="3" id="KW-1185">Reference proteome</keyword>
<evidence type="ECO:0000313" key="2">
    <source>
        <dbReference type="EMBL" id="EGX69040.1"/>
    </source>
</evidence>
<dbReference type="STRING" id="742742.HMPREF9452_01958"/>
<reference evidence="2 3" key="1">
    <citation type="submission" date="2011-06" db="EMBL/GenBank/DDBJ databases">
        <title>The Genome Sequence of Collinsella tanakaei YIT 12063.</title>
        <authorList>
            <consortium name="The Broad Institute Genome Sequencing Platform"/>
            <person name="Earl A."/>
            <person name="Ward D."/>
            <person name="Feldgarden M."/>
            <person name="Gevers D."/>
            <person name="Morotomi M."/>
            <person name="Young S.K."/>
            <person name="Zeng Q."/>
            <person name="Gargeya S."/>
            <person name="Fitzgerald M."/>
            <person name="Haas B."/>
            <person name="Abouelleil A."/>
            <person name="Alvarado L."/>
            <person name="Arachchi H.M."/>
            <person name="Berlin A."/>
            <person name="Brown A."/>
            <person name="Chapman S.B."/>
            <person name="Chen Z."/>
            <person name="Dunbar C."/>
            <person name="Freedman E."/>
            <person name="Gearin G."/>
            <person name="Gellesch M."/>
            <person name="Goldberg J."/>
            <person name="Griggs A."/>
            <person name="Gujja S."/>
            <person name="Heiman D."/>
            <person name="Howarth C."/>
            <person name="Larson L."/>
            <person name="Lui A."/>
            <person name="MacDonald P.J.P."/>
            <person name="Mehta T."/>
            <person name="Montmayeur A."/>
            <person name="Murphy C."/>
            <person name="Neiman D."/>
            <person name="Pearson M."/>
            <person name="Priest M."/>
            <person name="Roberts A."/>
            <person name="Saif S."/>
            <person name="Shea T."/>
            <person name="Shenoy N."/>
            <person name="Sisk P."/>
            <person name="Stolte C."/>
            <person name="Sykes S."/>
            <person name="Wortman J."/>
            <person name="Nusbaum C."/>
            <person name="Birren B."/>
        </authorList>
    </citation>
    <scope>NUCLEOTIDE SEQUENCE [LARGE SCALE GENOMIC DNA]</scope>
    <source>
        <strain evidence="2 3">YIT 12063</strain>
    </source>
</reference>
<dbReference type="PATRIC" id="fig|742742.3.peg.1940"/>
<dbReference type="eggNOG" id="ENOG502Z7W0">
    <property type="taxonomic scope" value="Bacteria"/>
</dbReference>
<organism evidence="2 3">
    <name type="scientific">Collinsella tanakaei YIT 12063</name>
    <dbReference type="NCBI Taxonomy" id="742742"/>
    <lineage>
        <taxon>Bacteria</taxon>
        <taxon>Bacillati</taxon>
        <taxon>Actinomycetota</taxon>
        <taxon>Coriobacteriia</taxon>
        <taxon>Coriobacteriales</taxon>
        <taxon>Coriobacteriaceae</taxon>
        <taxon>Collinsella</taxon>
    </lineage>
</organism>
<keyword evidence="1" id="KW-0812">Transmembrane</keyword>
<protein>
    <submittedName>
        <fullName evidence="2">Uncharacterized protein</fullName>
    </submittedName>
</protein>
<sequence length="2459" mass="250509">MDALGGRDFVGQSTAAINGVTYILIGNEQQLRAIGSGKHVISGTVYQVEQEFKGALGIGKWEDISEVQVAYAGDADVTDGTLRDKEFHNSIIEHPLLGGKRTLYFTEGENGERDDALEGRVNTGLTYSIDANYLIFRDIDLSTNAADPGNTGWDPLMFSSTMLGAKSDTPDTPGSLWSCIGADGKSITDVTTVANPVISNVKVVQSGAKLDVSKNTGIGFFGTISNKLDGKNPFAAPTKATASNITLEKVTVENHATEVLVDQSLISGLLKGLGTVVGGLVSTLLEILTLGKIDLSGLIENLLNVRAADPSALATGSFAGRIVGDVEVSGCEVHEAKVSSVAQMNGGFAGYVQGDTQYASESLGKVVELLAHLLNVIPGLGLGDLITLLLDSNIIDAGALVPNGYLNPVISHCAVHNFAAGETIGSANNDYAGGFAGVMVGAIAQDCSVESANPYKVTARLYAGGFAGLMRNDVMKGALSEVGVELVRVAQPQSAAAGCVVRSGVTVTAASYAGGFAGAMANSYAVDAAVEGTVNVSATGHEEEHDGQLSIKALAGGFTGAATVGWATDLGQGENKNSDLLTGVNGLLTGLLTSKPEAAQNLLSLVGVEESKLLGVQMKGDFTVHSANDFAGGIVGRGDGVVIAKSDQDHLDDIKLWSQGAVVRPATDSPVTLNGLRSVVAGQTRAGGVAGMLGTASVGGIINGTVGLGGYLPFELSDVTVLGVAEGATVTAADSHAAGAVAEATGGSCTNVHIKDIASVEAGTRAGGFAAVMGPGNLAGSGGLDLLGLGAVSITGLLAVGQGVSVTAENCTVTGHANGFTVEATKDVASDAGVSAATAGGFVADNHSAQLSNCNVVGLHRVSADADNGAAGGFVGNSETGGLADVADDASILALSSISGLLSAVPYLIPKYSDCNVTYAVDGDATVVADEAGGFAGVFRSGVVEGMPENDADADQWAVNNLKSVEGGSYAGGFAGLLTSGALAAAADGGGGLSILGGIKGLQVDLSNLLSLIDAYVATVSDAGVNSLDGFTVRANRVDAFDTNSGAAGGFAGYASGAQISNCDVNKIAHTAIKDPADLEADAIDAYYDATTPWAIDGLRYAGGYAGRLDIGSTASVGKGLGILGTTINLTDVLSALNVMVSTVEHSDVYGMPGGYAVRATTADGSEGYAGGFAGRITGAHIQDSSAHSFSHVVGRIAAGGYTGGMEPGSVAEVLGGGESSILKKLANIDSLAGLVESFVPTVRNSSTDCVPCGGVVRAQAESDGTTMRGMAGGYAGYNEGGQIWGNDSSDWKAAAYTGPTRTAFADRMRSVFGTEVAGGYIGFMRPADTADTGSLSLLFGLIKVDTLASALSVVYPTQRQTRVTGPLSGIDVGTWNTWVDYVGVNGGFGADLAQTGKVNSQEELDAKLANYIYGYNVAAGRSAYSNAVNECDGGVAGGYVGIMRSGVVSDGAANDAKTVRAMRAAGGYAGFMESGGAANLGGVSILGLKLNLGQLVSAAQVFVPSIQGSSSTTGYREGMTVQARGTGSVENDEKYGCGHAGGYVGYAEGAQIWGDTEGATGCNVGNLRLVKGTNTVGGYAGTAAPGSAIDANTNASNGLLQGILDTVIGQPGDVANVLEATMTTIRGASVTSADEAWGFVVDGSYQQDGETGFAAAAGGFVGSCESAVLGSKEGASKLSVNGLRGVSGGKNAGGFVGLADVGSVADVGGTDAGTNKTSILSLIGLGNVSVLDAFRSYIYHASVTGVADGAQVRANTADTVGTMDSLRYFGNAGGFAGSLLNGSVKDCTVSALSTVTAPSYAGGFAGYMGKNSTVDIDEAEAGIGQILNLLKLQAGALDVWGSHADRCRVEGVASGFTVTSGTDAGQDIVEQGNDAAQNIAGGFVGLGDLSKIDACEVSNLGIVRSDQVAAGFIGQTDMSFIVNTQVDSVVVELLLVIVDQLVKALYLDDLQNLGVIDLSSFILPGLGELLGLKILSDGDLLYVNLLGLRIGVALAKADSNDPAQSDTAIITIGDSTIKLPCNEDGLINPEDNKANLGITLIKGNRTTVTNCKVTGAHAGYDVFGGGATQDADGAAVEGGLPADKNQRPDNAGYAGGFVGHNKEGLFEGNQMVYCDVVRGTSELVGPFSGMTNLQSYYFKDASAIEGADNEGRYNLYSIYRDMNAALTDAVAKADGVFSHAQQDTASGTDYNRYEVQHYDKISSFDELEGAVMQDEDGTAPVAMEAYVSPAKAVLMDDALNTPGTGGITPEPGEGQDPCSALADITLQKVWMDNANAGNTRPDEVTFKLKRTYTNADGVVVDDSTFGTNGILEVKLTAADASEWSETWRKVVGGLPVAFEDKTVYPSVVRYYTYSVEEVQVGSYEGETSYSYSVAKDETGYVITVTNRLPLPETGGMGTWFFMFAGAALMTFGLYERRRRRLGSVGAAFNISLPSWTCHLRGRAPRGAHAAPRGRKRSR</sequence>
<dbReference type="InterPro" id="IPR008454">
    <property type="entry name" value="Collagen-bd_Cna-like_B-typ_dom"/>
</dbReference>
<dbReference type="HOGENOM" id="CLU_228029_0_0_11"/>
<dbReference type="Gene3D" id="2.60.40.1140">
    <property type="entry name" value="Collagen-binding surface protein Cna, B-type domain"/>
    <property type="match status" value="1"/>
</dbReference>